<sequence>MRHSGKWMTSLDDRILEFLHENKPTTPTKMTTEASLPYSRQHVDRRCKKLDEEGLLESLGNGVYMITEAGEAYLKGHLDTENWRYIAEDGEDSYDNLAEDTGTNK</sequence>
<accession>A0A6B1IJE7</accession>
<name>A0A6B1IJE7_9EURY</name>
<gene>
    <name evidence="1" type="ORF">GLW30_03010</name>
</gene>
<dbReference type="InterPro" id="IPR036388">
    <property type="entry name" value="WH-like_DNA-bd_sf"/>
</dbReference>
<protein>
    <submittedName>
        <fullName evidence="1">MarR family transcriptional regulator</fullName>
    </submittedName>
</protein>
<dbReference type="EMBL" id="WMFC01000003">
    <property type="protein sequence ID" value="MYL66699.1"/>
    <property type="molecule type" value="Genomic_DNA"/>
</dbReference>
<dbReference type="SUPFAM" id="SSF46785">
    <property type="entry name" value="Winged helix' DNA-binding domain"/>
    <property type="match status" value="1"/>
</dbReference>
<comment type="caution">
    <text evidence="1">The sequence shown here is derived from an EMBL/GenBank/DDBJ whole genome shotgun (WGS) entry which is preliminary data.</text>
</comment>
<dbReference type="AlphaFoldDB" id="A0A6B1IJE7"/>
<dbReference type="InterPro" id="IPR036390">
    <property type="entry name" value="WH_DNA-bd_sf"/>
</dbReference>
<evidence type="ECO:0000313" key="2">
    <source>
        <dbReference type="Proteomes" id="UP000452321"/>
    </source>
</evidence>
<dbReference type="Proteomes" id="UP000452321">
    <property type="component" value="Unassembled WGS sequence"/>
</dbReference>
<dbReference type="RefSeq" id="WP_159358053.1">
    <property type="nucleotide sequence ID" value="NZ_WMFC01000003.1"/>
</dbReference>
<proteinExistence type="predicted"/>
<reference evidence="1 2" key="1">
    <citation type="submission" date="2019-11" db="EMBL/GenBank/DDBJ databases">
        <title>Genome sequences of 17 halophilic strains isolated from different environments.</title>
        <authorList>
            <person name="Furrow R.E."/>
        </authorList>
    </citation>
    <scope>NUCLEOTIDE SEQUENCE [LARGE SCALE GENOMIC DNA]</scope>
    <source>
        <strain evidence="1 2">22502_06_Cabo</strain>
    </source>
</reference>
<evidence type="ECO:0000313" key="1">
    <source>
        <dbReference type="EMBL" id="MYL66699.1"/>
    </source>
</evidence>
<dbReference type="Gene3D" id="1.10.10.10">
    <property type="entry name" value="Winged helix-like DNA-binding domain superfamily/Winged helix DNA-binding domain"/>
    <property type="match status" value="1"/>
</dbReference>
<organism evidence="1 2">
    <name type="scientific">Halorubrum distributum</name>
    <dbReference type="NCBI Taxonomy" id="29283"/>
    <lineage>
        <taxon>Archaea</taxon>
        <taxon>Methanobacteriati</taxon>
        <taxon>Methanobacteriota</taxon>
        <taxon>Stenosarchaea group</taxon>
        <taxon>Halobacteria</taxon>
        <taxon>Halobacteriales</taxon>
        <taxon>Haloferacaceae</taxon>
        <taxon>Halorubrum</taxon>
        <taxon>Halorubrum distributum group</taxon>
    </lineage>
</organism>